<dbReference type="InterPro" id="IPR013324">
    <property type="entry name" value="RNA_pol_sigma_r3/r4-like"/>
</dbReference>
<dbReference type="AlphaFoldDB" id="A0AAJ5X5W7"/>
<proteinExistence type="inferred from homology"/>
<keyword evidence="2" id="KW-0805">Transcription regulation</keyword>
<dbReference type="NCBIfam" id="TIGR02937">
    <property type="entry name" value="sigma70-ECF"/>
    <property type="match status" value="1"/>
</dbReference>
<evidence type="ECO:0000256" key="1">
    <source>
        <dbReference type="ARBA" id="ARBA00010641"/>
    </source>
</evidence>
<gene>
    <name evidence="7" type="ORF">P0Y56_08750</name>
</gene>
<feature type="domain" description="RNA polymerase sigma-70 region 2" evidence="5">
    <location>
        <begin position="16"/>
        <end position="80"/>
    </location>
</feature>
<keyword evidence="3" id="KW-0731">Sigma factor</keyword>
<organism evidence="7 8">
    <name type="scientific">Candidatus Andeanibacterium colombiense</name>
    <dbReference type="NCBI Taxonomy" id="3121345"/>
    <lineage>
        <taxon>Bacteria</taxon>
        <taxon>Pseudomonadati</taxon>
        <taxon>Pseudomonadota</taxon>
        <taxon>Alphaproteobacteria</taxon>
        <taxon>Sphingomonadales</taxon>
        <taxon>Sphingomonadaceae</taxon>
        <taxon>Candidatus Andeanibacterium</taxon>
    </lineage>
</organism>
<dbReference type="GO" id="GO:0006352">
    <property type="term" value="P:DNA-templated transcription initiation"/>
    <property type="evidence" value="ECO:0007669"/>
    <property type="project" value="InterPro"/>
</dbReference>
<dbReference type="InterPro" id="IPR014284">
    <property type="entry name" value="RNA_pol_sigma-70_dom"/>
</dbReference>
<dbReference type="InterPro" id="IPR039425">
    <property type="entry name" value="RNA_pol_sigma-70-like"/>
</dbReference>
<dbReference type="PANTHER" id="PTHR43133">
    <property type="entry name" value="RNA POLYMERASE ECF-TYPE SIGMA FACTO"/>
    <property type="match status" value="1"/>
</dbReference>
<reference evidence="7" key="1">
    <citation type="submission" date="2023-03" db="EMBL/GenBank/DDBJ databases">
        <title>Andean soil-derived lignocellulolytic bacterial consortium as a source of novel taxa and putative plastic-active enzymes.</title>
        <authorList>
            <person name="Diaz-Garcia L."/>
            <person name="Chuvochina M."/>
            <person name="Feuerriegel G."/>
            <person name="Bunk B."/>
            <person name="Sproer C."/>
            <person name="Streit W.R."/>
            <person name="Rodriguez L.M."/>
            <person name="Overmann J."/>
            <person name="Jimenez D.J."/>
        </authorList>
    </citation>
    <scope>NUCLEOTIDE SEQUENCE</scope>
    <source>
        <strain evidence="7">MAG 26</strain>
    </source>
</reference>
<dbReference type="SUPFAM" id="SSF88946">
    <property type="entry name" value="Sigma2 domain of RNA polymerase sigma factors"/>
    <property type="match status" value="1"/>
</dbReference>
<dbReference type="Gene3D" id="1.10.1740.10">
    <property type="match status" value="1"/>
</dbReference>
<dbReference type="Gene3D" id="1.10.10.10">
    <property type="entry name" value="Winged helix-like DNA-binding domain superfamily/Winged helix DNA-binding domain"/>
    <property type="match status" value="1"/>
</dbReference>
<dbReference type="GO" id="GO:0003677">
    <property type="term" value="F:DNA binding"/>
    <property type="evidence" value="ECO:0007669"/>
    <property type="project" value="InterPro"/>
</dbReference>
<dbReference type="Proteomes" id="UP001218362">
    <property type="component" value="Chromosome"/>
</dbReference>
<feature type="domain" description="RNA polymerase sigma factor 70 region 4 type 2" evidence="6">
    <location>
        <begin position="118"/>
        <end position="168"/>
    </location>
</feature>
<dbReference type="InterPro" id="IPR013325">
    <property type="entry name" value="RNA_pol_sigma_r2"/>
</dbReference>
<keyword evidence="4" id="KW-0804">Transcription</keyword>
<comment type="similarity">
    <text evidence="1">Belongs to the sigma-70 factor family. ECF subfamily.</text>
</comment>
<evidence type="ECO:0000313" key="7">
    <source>
        <dbReference type="EMBL" id="WEK45126.1"/>
    </source>
</evidence>
<evidence type="ECO:0000256" key="3">
    <source>
        <dbReference type="ARBA" id="ARBA00023082"/>
    </source>
</evidence>
<accession>A0AAJ5X5W7</accession>
<dbReference type="PANTHER" id="PTHR43133:SF63">
    <property type="entry name" value="RNA POLYMERASE SIGMA FACTOR FECI-RELATED"/>
    <property type="match status" value="1"/>
</dbReference>
<evidence type="ECO:0000256" key="4">
    <source>
        <dbReference type="ARBA" id="ARBA00023163"/>
    </source>
</evidence>
<dbReference type="Pfam" id="PF08281">
    <property type="entry name" value="Sigma70_r4_2"/>
    <property type="match status" value="1"/>
</dbReference>
<dbReference type="GO" id="GO:0016987">
    <property type="term" value="F:sigma factor activity"/>
    <property type="evidence" value="ECO:0007669"/>
    <property type="project" value="UniProtKB-KW"/>
</dbReference>
<dbReference type="Pfam" id="PF04542">
    <property type="entry name" value="Sigma70_r2"/>
    <property type="match status" value="1"/>
</dbReference>
<dbReference type="SUPFAM" id="SSF88659">
    <property type="entry name" value="Sigma3 and sigma4 domains of RNA polymerase sigma factors"/>
    <property type="match status" value="1"/>
</dbReference>
<dbReference type="CDD" id="cd06171">
    <property type="entry name" value="Sigma70_r4"/>
    <property type="match status" value="1"/>
</dbReference>
<dbReference type="InterPro" id="IPR036388">
    <property type="entry name" value="WH-like_DNA-bd_sf"/>
</dbReference>
<evidence type="ECO:0000256" key="2">
    <source>
        <dbReference type="ARBA" id="ARBA00023015"/>
    </source>
</evidence>
<name>A0AAJ5X5W7_9SPHN</name>
<evidence type="ECO:0000259" key="6">
    <source>
        <dbReference type="Pfam" id="PF08281"/>
    </source>
</evidence>
<dbReference type="InterPro" id="IPR007627">
    <property type="entry name" value="RNA_pol_sigma70_r2"/>
</dbReference>
<protein>
    <submittedName>
        <fullName evidence="7">Sigma-70 family RNA polymerase sigma factor</fullName>
    </submittedName>
</protein>
<dbReference type="KEGG" id="acob:P0Y56_08750"/>
<dbReference type="EMBL" id="CP119316">
    <property type="protein sequence ID" value="WEK45126.1"/>
    <property type="molecule type" value="Genomic_DNA"/>
</dbReference>
<evidence type="ECO:0000259" key="5">
    <source>
        <dbReference type="Pfam" id="PF04542"/>
    </source>
</evidence>
<evidence type="ECO:0000313" key="8">
    <source>
        <dbReference type="Proteomes" id="UP001218362"/>
    </source>
</evidence>
<dbReference type="InterPro" id="IPR013249">
    <property type="entry name" value="RNA_pol_sigma70_r4_t2"/>
</dbReference>
<sequence>MAGADSGDVLDWRGMRPGLVRFLARRTGCVAAAEDLVQDLWLRLDGAERNGGAQPRNPVSYLFAAAANLARDHARAEKRRAALNAEAMRLVFDGLPAAASAAASPEREAEATQELASVVAIIDRLPPRTREIFALNRFEGVSYRQIALRLAISTTAVEKHMKRALDALAGMRDGGTGIVPGPDGVGR</sequence>